<dbReference type="InterPro" id="IPR011008">
    <property type="entry name" value="Dimeric_a/b-barrel"/>
</dbReference>
<dbReference type="InterPro" id="IPR019888">
    <property type="entry name" value="Tscrpt_reg_AsnC-like"/>
</dbReference>
<dbReference type="InterPro" id="IPR000485">
    <property type="entry name" value="AsnC-type_HTH_dom"/>
</dbReference>
<dbReference type="PANTHER" id="PTHR30154">
    <property type="entry name" value="LEUCINE-RESPONSIVE REGULATORY PROTEIN"/>
    <property type="match status" value="1"/>
</dbReference>
<dbReference type="Pfam" id="PF13412">
    <property type="entry name" value="HTH_24"/>
    <property type="match status" value="1"/>
</dbReference>
<dbReference type="Pfam" id="PF13404">
    <property type="entry name" value="HTH_AsnC-type"/>
    <property type="match status" value="1"/>
</dbReference>
<keyword evidence="2" id="KW-0238">DNA-binding</keyword>
<feature type="domain" description="Transcription regulator AsnC/Lrp ligand binding" evidence="4">
    <location>
        <begin position="76"/>
        <end position="141"/>
    </location>
</feature>
<dbReference type="Gene3D" id="1.10.10.10">
    <property type="entry name" value="Winged helix-like DNA-binding domain superfamily/Winged helix DNA-binding domain"/>
    <property type="match status" value="2"/>
</dbReference>
<proteinExistence type="predicted"/>
<organism evidence="6 7">
    <name type="scientific">Amycolatopsis silviterrae</name>
    <dbReference type="NCBI Taxonomy" id="1656914"/>
    <lineage>
        <taxon>Bacteria</taxon>
        <taxon>Bacillati</taxon>
        <taxon>Actinomycetota</taxon>
        <taxon>Actinomycetes</taxon>
        <taxon>Pseudonocardiales</taxon>
        <taxon>Pseudonocardiaceae</taxon>
        <taxon>Amycolatopsis</taxon>
    </lineage>
</organism>
<dbReference type="InterPro" id="IPR036388">
    <property type="entry name" value="WH-like_DNA-bd_sf"/>
</dbReference>
<dbReference type="Proteomes" id="UP001597483">
    <property type="component" value="Unassembled WGS sequence"/>
</dbReference>
<feature type="domain" description="HTH asnC-type" evidence="5">
    <location>
        <begin position="15"/>
        <end position="52"/>
    </location>
</feature>
<comment type="caution">
    <text evidence="6">The sequence shown here is derived from an EMBL/GenBank/DDBJ whole genome shotgun (WGS) entry which is preliminary data.</text>
</comment>
<reference evidence="7" key="1">
    <citation type="journal article" date="2019" name="Int. J. Syst. Evol. Microbiol.">
        <title>The Global Catalogue of Microorganisms (GCM) 10K type strain sequencing project: providing services to taxonomists for standard genome sequencing and annotation.</title>
        <authorList>
            <consortium name="The Broad Institute Genomics Platform"/>
            <consortium name="The Broad Institute Genome Sequencing Center for Infectious Disease"/>
            <person name="Wu L."/>
            <person name="Ma J."/>
        </authorList>
    </citation>
    <scope>NUCLEOTIDE SEQUENCE [LARGE SCALE GENOMIC DNA]</scope>
    <source>
        <strain evidence="7">CGMCC 4.7641</strain>
    </source>
</reference>
<keyword evidence="7" id="KW-1185">Reference proteome</keyword>
<evidence type="ECO:0000259" key="4">
    <source>
        <dbReference type="Pfam" id="PF01037"/>
    </source>
</evidence>
<dbReference type="RefSeq" id="WP_378306865.1">
    <property type="nucleotide sequence ID" value="NZ_JBHUKS010000015.1"/>
</dbReference>
<dbReference type="SUPFAM" id="SSF54909">
    <property type="entry name" value="Dimeric alpha+beta barrel"/>
    <property type="match status" value="1"/>
</dbReference>
<evidence type="ECO:0000256" key="1">
    <source>
        <dbReference type="ARBA" id="ARBA00023015"/>
    </source>
</evidence>
<evidence type="ECO:0000259" key="5">
    <source>
        <dbReference type="Pfam" id="PF13404"/>
    </source>
</evidence>
<protein>
    <submittedName>
        <fullName evidence="6">Lrp/AsnC family transcriptional regulator</fullName>
    </submittedName>
</protein>
<dbReference type="SUPFAM" id="SSF46785">
    <property type="entry name" value="Winged helix' DNA-binding domain"/>
    <property type="match status" value="1"/>
</dbReference>
<keyword evidence="1" id="KW-0805">Transcription regulation</keyword>
<dbReference type="EMBL" id="JBHUKS010000015">
    <property type="protein sequence ID" value="MFD2470008.1"/>
    <property type="molecule type" value="Genomic_DNA"/>
</dbReference>
<evidence type="ECO:0000256" key="2">
    <source>
        <dbReference type="ARBA" id="ARBA00023125"/>
    </source>
</evidence>
<dbReference type="SMART" id="SM00344">
    <property type="entry name" value="HTH_ASNC"/>
    <property type="match status" value="1"/>
</dbReference>
<gene>
    <name evidence="6" type="ORF">ACFSVL_21665</name>
</gene>
<evidence type="ECO:0000256" key="3">
    <source>
        <dbReference type="ARBA" id="ARBA00023163"/>
    </source>
</evidence>
<keyword evidence="3" id="KW-0804">Transcription</keyword>
<name>A0ABW5H9I5_9PSEU</name>
<accession>A0ABW5H9I5</accession>
<dbReference type="PANTHER" id="PTHR30154:SF34">
    <property type="entry name" value="TRANSCRIPTIONAL REGULATOR AZLB"/>
    <property type="match status" value="1"/>
</dbReference>
<dbReference type="InterPro" id="IPR036390">
    <property type="entry name" value="WH_DNA-bd_sf"/>
</dbReference>
<dbReference type="Pfam" id="PF01037">
    <property type="entry name" value="AsnC_trans_reg"/>
    <property type="match status" value="1"/>
</dbReference>
<dbReference type="InterPro" id="IPR019887">
    <property type="entry name" value="Tscrpt_reg_AsnC/Lrp_C"/>
</dbReference>
<sequence length="339" mass="36551">MSTESSAATTLTTADLTLVRALQREPRATWTRVGAVVGTDATTAARRWERLHKAGLAWLTAYVTPPTWTVGYVDLACTPDRLLAVGEEVCRWPPVFSVERTTSDHQLFLGIAARCYHAMDTLVTKRLGVIPGVRSVRMAVATHIHREGGGWTVGPDQHEPSRTSLPLPQFWQDGSVRTIVDALGTDGRLSSAELARRCGVGESVVRRVLARLLRNGELAFRCDLAHVAAGWPVIAGYRLDVPADVLDRVAAAVAALPETRLSAAVVGRGNLVVSTWLRNPADTTGYEARLLRTAPGVRVLDRAVTLTMPKRMGRLLDQAGRAVGYQQILPAGGHPVPGG</sequence>
<evidence type="ECO:0000313" key="7">
    <source>
        <dbReference type="Proteomes" id="UP001597483"/>
    </source>
</evidence>
<evidence type="ECO:0000313" key="6">
    <source>
        <dbReference type="EMBL" id="MFD2470008.1"/>
    </source>
</evidence>